<feature type="region of interest" description="Disordered" evidence="1">
    <location>
        <begin position="115"/>
        <end position="143"/>
    </location>
</feature>
<protein>
    <submittedName>
        <fullName evidence="2">Uncharacterized protein</fullName>
    </submittedName>
</protein>
<organism evidence="2 3">
    <name type="scientific">Heterobasidion irregulare (strain TC 32-1)</name>
    <dbReference type="NCBI Taxonomy" id="747525"/>
    <lineage>
        <taxon>Eukaryota</taxon>
        <taxon>Fungi</taxon>
        <taxon>Dikarya</taxon>
        <taxon>Basidiomycota</taxon>
        <taxon>Agaricomycotina</taxon>
        <taxon>Agaricomycetes</taxon>
        <taxon>Russulales</taxon>
        <taxon>Bondarzewiaceae</taxon>
        <taxon>Heterobasidion</taxon>
        <taxon>Heterobasidion annosum species complex</taxon>
    </lineage>
</organism>
<keyword evidence="3" id="KW-1185">Reference proteome</keyword>
<reference evidence="2 3" key="1">
    <citation type="journal article" date="2012" name="New Phytol.">
        <title>Insight into trade-off between wood decay and parasitism from the genome of a fungal forest pathogen.</title>
        <authorList>
            <person name="Olson A."/>
            <person name="Aerts A."/>
            <person name="Asiegbu F."/>
            <person name="Belbahri L."/>
            <person name="Bouzid O."/>
            <person name="Broberg A."/>
            <person name="Canback B."/>
            <person name="Coutinho P.M."/>
            <person name="Cullen D."/>
            <person name="Dalman K."/>
            <person name="Deflorio G."/>
            <person name="van Diepen L.T."/>
            <person name="Dunand C."/>
            <person name="Duplessis S."/>
            <person name="Durling M."/>
            <person name="Gonthier P."/>
            <person name="Grimwood J."/>
            <person name="Fossdal C.G."/>
            <person name="Hansson D."/>
            <person name="Henrissat B."/>
            <person name="Hietala A."/>
            <person name="Himmelstrand K."/>
            <person name="Hoffmeister D."/>
            <person name="Hogberg N."/>
            <person name="James T.Y."/>
            <person name="Karlsson M."/>
            <person name="Kohler A."/>
            <person name="Kues U."/>
            <person name="Lee Y.H."/>
            <person name="Lin Y.C."/>
            <person name="Lind M."/>
            <person name="Lindquist E."/>
            <person name="Lombard V."/>
            <person name="Lucas S."/>
            <person name="Lunden K."/>
            <person name="Morin E."/>
            <person name="Murat C."/>
            <person name="Park J."/>
            <person name="Raffaello T."/>
            <person name="Rouze P."/>
            <person name="Salamov A."/>
            <person name="Schmutz J."/>
            <person name="Solheim H."/>
            <person name="Stahlberg J."/>
            <person name="Velez H."/>
            <person name="de Vries R.P."/>
            <person name="Wiebenga A."/>
            <person name="Woodward S."/>
            <person name="Yakovlev I."/>
            <person name="Garbelotto M."/>
            <person name="Martin F."/>
            <person name="Grigoriev I.V."/>
            <person name="Stenlid J."/>
        </authorList>
    </citation>
    <scope>NUCLEOTIDE SEQUENCE [LARGE SCALE GENOMIC DNA]</scope>
    <source>
        <strain evidence="2 3">TC 32-1</strain>
    </source>
</reference>
<dbReference type="InParanoid" id="W4K4T3"/>
<dbReference type="HOGENOM" id="CLU_1475347_0_0_1"/>
<name>W4K4T3_HETIT</name>
<evidence type="ECO:0000256" key="1">
    <source>
        <dbReference type="SAM" id="MobiDB-lite"/>
    </source>
</evidence>
<dbReference type="AlphaFoldDB" id="W4K4T3"/>
<evidence type="ECO:0000313" key="3">
    <source>
        <dbReference type="Proteomes" id="UP000030671"/>
    </source>
</evidence>
<dbReference type="GeneID" id="20675265"/>
<dbReference type="Proteomes" id="UP000030671">
    <property type="component" value="Unassembled WGS sequence"/>
</dbReference>
<dbReference type="KEGG" id="hir:HETIRDRAFT_440480"/>
<dbReference type="RefSeq" id="XP_009547508.1">
    <property type="nucleotide sequence ID" value="XM_009549213.1"/>
</dbReference>
<dbReference type="EMBL" id="KI925459">
    <property type="protein sequence ID" value="ETW80807.1"/>
    <property type="molecule type" value="Genomic_DNA"/>
</dbReference>
<evidence type="ECO:0000313" key="2">
    <source>
        <dbReference type="EMBL" id="ETW80807.1"/>
    </source>
</evidence>
<sequence>MTISCATRDHSASTPSQIRVQASPPCKDVERELQVMRDRHSMHAAELAAARSAKRKLEDACERERVARRRVERQMSDLERALARAERREESALEQIKSEVEARRVAEERAIAERKARVEAEEAIKEREKERQAAERELEKVQEKQREGLLPMFESLAGMFQRAAMGSVNMAGDGTRVPSSSGV</sequence>
<gene>
    <name evidence="2" type="ORF">HETIRDRAFT_440480</name>
</gene>
<feature type="region of interest" description="Disordered" evidence="1">
    <location>
        <begin position="1"/>
        <end position="26"/>
    </location>
</feature>
<proteinExistence type="predicted"/>
<accession>W4K4T3</accession>